<sequence>MDVTDNPIYRLRYEAYRREESVPFNDAGIVVDDLDTAPNGMSFGVHIDGELVSSIRLHHVSAKHPFGPSMKSCPDVLEPLLARGETFIDPSRFTADYEASLAYPALPFLTLRIAVMASLFFKADACLALVRPEHTAFYRRVFGSEEMSDVRIYPGLAFPVALYGAYVNTKLPATLRRYPFFMSTEEEREKLFARAMDEHFEAPQRASSRLAYERALLESQFGGQAAE</sequence>
<evidence type="ECO:0000313" key="3">
    <source>
        <dbReference type="Proteomes" id="UP000095463"/>
    </source>
</evidence>
<dbReference type="EMBL" id="LAJE02000388">
    <property type="protein sequence ID" value="OEO28196.1"/>
    <property type="molecule type" value="Genomic_DNA"/>
</dbReference>
<dbReference type="Gene3D" id="3.40.630.30">
    <property type="match status" value="1"/>
</dbReference>
<evidence type="ECO:0000259" key="1">
    <source>
        <dbReference type="Pfam" id="PF21926"/>
    </source>
</evidence>
<evidence type="ECO:0000313" key="2">
    <source>
        <dbReference type="EMBL" id="OEO28196.1"/>
    </source>
</evidence>
<proteinExistence type="predicted"/>
<comment type="caution">
    <text evidence="2">The sequence shown here is derived from an EMBL/GenBank/DDBJ whole genome shotgun (WGS) entry which is preliminary data.</text>
</comment>
<gene>
    <name evidence="2" type="ORF">VW23_005950</name>
</gene>
<dbReference type="InterPro" id="IPR016181">
    <property type="entry name" value="Acyl_CoA_acyltransferase"/>
</dbReference>
<protein>
    <recommendedName>
        <fullName evidence="1">N-acyl amino acid synthase FeeM catalytic core domain-containing protein</fullName>
    </recommendedName>
</protein>
<accession>A0A1E5XHY3</accession>
<keyword evidence="3" id="KW-1185">Reference proteome</keyword>
<organism evidence="2 3">
    <name type="scientific">Devosia insulae DS-56</name>
    <dbReference type="NCBI Taxonomy" id="1116389"/>
    <lineage>
        <taxon>Bacteria</taxon>
        <taxon>Pseudomonadati</taxon>
        <taxon>Pseudomonadota</taxon>
        <taxon>Alphaproteobacteria</taxon>
        <taxon>Hyphomicrobiales</taxon>
        <taxon>Devosiaceae</taxon>
        <taxon>Devosia</taxon>
    </lineage>
</organism>
<dbReference type="InterPro" id="IPR054597">
    <property type="entry name" value="FeeM_cat"/>
</dbReference>
<feature type="domain" description="N-acyl amino acid synthase FeeM catalytic core" evidence="1">
    <location>
        <begin position="8"/>
        <end position="164"/>
    </location>
</feature>
<dbReference type="Proteomes" id="UP000095463">
    <property type="component" value="Unassembled WGS sequence"/>
</dbReference>
<name>A0A1E5XHY3_9HYPH</name>
<reference evidence="2 3" key="1">
    <citation type="journal article" date="2015" name="Genome Announc.">
        <title>Genome Assemblies of Three Soil-Associated Devosia species: D. insulae, D. limi, and D. soli.</title>
        <authorList>
            <person name="Hassan Y.I."/>
            <person name="Lepp D."/>
            <person name="Zhou T."/>
        </authorList>
    </citation>
    <scope>NUCLEOTIDE SEQUENCE [LARGE SCALE GENOMIC DNA]</scope>
    <source>
        <strain evidence="2 3">DS-56</strain>
    </source>
</reference>
<dbReference type="AlphaFoldDB" id="A0A1E5XHY3"/>
<dbReference type="Pfam" id="PF21926">
    <property type="entry name" value="FeeM"/>
    <property type="match status" value="1"/>
</dbReference>
<dbReference type="SUPFAM" id="SSF55729">
    <property type="entry name" value="Acyl-CoA N-acyltransferases (Nat)"/>
    <property type="match status" value="1"/>
</dbReference>